<sequence length="381" mass="43306">VLITLLLGWALSVSAHDIAPNVDASTIFSTKPYLQNPIGNGITISWFTQVPTHGWIEYGTDKNLTQKKELIVDGQVICNIKHHKIRLTNLQPGVTYYYRVCSREITLYQAYKKEFGDTAYSGIYSFTLPSPNLSDFTAIIFNDLHKNKEVLDELSKQIKDIHYDLVFFNGDCIDDPNNETEAVNFLSLMNEKIHAEAIPFFFLRGNHDIRNAYSLHLRNLFDYVGDKTYGAFSWGDTRFVMLDSGEDKPDTTYVYYNLNDFDGLRHEQADFLHKELSGKEFKKANKKVLIHHIPMYGLAESYNPCLEFWGELLSKAPFDVCFNGHTHKHSFHPKGSLGNNYPVFIGGGNRVGTATVTILQKTGKVLTVKVLDAKGKILYQL</sequence>
<proteinExistence type="predicted"/>
<dbReference type="InterPro" id="IPR004843">
    <property type="entry name" value="Calcineurin-like_PHP"/>
</dbReference>
<evidence type="ECO:0000259" key="2">
    <source>
        <dbReference type="Pfam" id="PF00149"/>
    </source>
</evidence>
<dbReference type="InterPro" id="IPR039331">
    <property type="entry name" value="PAPs-like"/>
</dbReference>
<dbReference type="AlphaFoldDB" id="A0A5J4QWU8"/>
<dbReference type="InterPro" id="IPR008963">
    <property type="entry name" value="Purple_acid_Pase-like_N"/>
</dbReference>
<feature type="domain" description="Calcineurin-like phosphoesterase" evidence="2">
    <location>
        <begin position="139"/>
        <end position="328"/>
    </location>
</feature>
<dbReference type="GO" id="GO:0004115">
    <property type="term" value="F:3',5'-cyclic-AMP phosphodiesterase activity"/>
    <property type="evidence" value="ECO:0007669"/>
    <property type="project" value="UniProtKB-EC"/>
</dbReference>
<accession>A0A5J4QWU8</accession>
<evidence type="ECO:0000313" key="4">
    <source>
        <dbReference type="EMBL" id="KAA6325805.1"/>
    </source>
</evidence>
<feature type="domain" description="Purple acid phosphatase N-terminal" evidence="3">
    <location>
        <begin position="39"/>
        <end position="104"/>
    </location>
</feature>
<dbReference type="SUPFAM" id="SSF56300">
    <property type="entry name" value="Metallo-dependent phosphatases"/>
    <property type="match status" value="1"/>
</dbReference>
<organism evidence="4">
    <name type="scientific">termite gut metagenome</name>
    <dbReference type="NCBI Taxonomy" id="433724"/>
    <lineage>
        <taxon>unclassified sequences</taxon>
        <taxon>metagenomes</taxon>
        <taxon>organismal metagenomes</taxon>
    </lineage>
</organism>
<dbReference type="EC" id="3.1.4.53" evidence="4"/>
<evidence type="ECO:0000259" key="3">
    <source>
        <dbReference type="Pfam" id="PF16656"/>
    </source>
</evidence>
<dbReference type="Gene3D" id="2.60.40.380">
    <property type="entry name" value="Purple acid phosphatase-like, N-terminal"/>
    <property type="match status" value="1"/>
</dbReference>
<dbReference type="SUPFAM" id="SSF49363">
    <property type="entry name" value="Purple acid phosphatase, N-terminal domain"/>
    <property type="match status" value="1"/>
</dbReference>
<keyword evidence="4" id="KW-0378">Hydrolase</keyword>
<dbReference type="EMBL" id="SNRY01002289">
    <property type="protein sequence ID" value="KAA6325805.1"/>
    <property type="molecule type" value="Genomic_DNA"/>
</dbReference>
<dbReference type="Pfam" id="PF00149">
    <property type="entry name" value="Metallophos"/>
    <property type="match status" value="1"/>
</dbReference>
<dbReference type="PANTHER" id="PTHR22953">
    <property type="entry name" value="ACID PHOSPHATASE RELATED"/>
    <property type="match status" value="1"/>
</dbReference>
<gene>
    <name evidence="4" type="ORF">EZS27_025016</name>
</gene>
<reference evidence="4" key="1">
    <citation type="submission" date="2019-03" db="EMBL/GenBank/DDBJ databases">
        <title>Single cell metagenomics reveals metabolic interactions within the superorganism composed of flagellate Streblomastix strix and complex community of Bacteroidetes bacteria on its surface.</title>
        <authorList>
            <person name="Treitli S.C."/>
            <person name="Kolisko M."/>
            <person name="Husnik F."/>
            <person name="Keeling P."/>
            <person name="Hampl V."/>
        </authorList>
    </citation>
    <scope>NUCLEOTIDE SEQUENCE</scope>
    <source>
        <strain evidence="4">STM</strain>
    </source>
</reference>
<dbReference type="Gene3D" id="3.60.21.10">
    <property type="match status" value="1"/>
</dbReference>
<dbReference type="InterPro" id="IPR029052">
    <property type="entry name" value="Metallo-depent_PP-like"/>
</dbReference>
<dbReference type="InterPro" id="IPR015914">
    <property type="entry name" value="PAPs_N"/>
</dbReference>
<keyword evidence="1" id="KW-0732">Signal</keyword>
<comment type="caution">
    <text evidence="4">The sequence shown here is derived from an EMBL/GenBank/DDBJ whole genome shotgun (WGS) entry which is preliminary data.</text>
</comment>
<dbReference type="PANTHER" id="PTHR22953:SF153">
    <property type="entry name" value="PURPLE ACID PHOSPHATASE"/>
    <property type="match status" value="1"/>
</dbReference>
<feature type="non-terminal residue" evidence="4">
    <location>
        <position position="1"/>
    </location>
</feature>
<dbReference type="GO" id="GO:0003993">
    <property type="term" value="F:acid phosphatase activity"/>
    <property type="evidence" value="ECO:0007669"/>
    <property type="project" value="InterPro"/>
</dbReference>
<dbReference type="Pfam" id="PF16656">
    <property type="entry name" value="Pur_ac_phosph_N"/>
    <property type="match status" value="1"/>
</dbReference>
<evidence type="ECO:0000256" key="1">
    <source>
        <dbReference type="ARBA" id="ARBA00022729"/>
    </source>
</evidence>
<protein>
    <submittedName>
        <fullName evidence="4">3' 5'-cyclic adenosine monophosphate phosphodiesterase CpdA</fullName>
        <ecNumber evidence="4">3.1.4.53</ecNumber>
    </submittedName>
</protein>
<dbReference type="GO" id="GO:0046872">
    <property type="term" value="F:metal ion binding"/>
    <property type="evidence" value="ECO:0007669"/>
    <property type="project" value="InterPro"/>
</dbReference>
<name>A0A5J4QWU8_9ZZZZ</name>